<dbReference type="Pfam" id="PF00535">
    <property type="entry name" value="Glycos_transf_2"/>
    <property type="match status" value="1"/>
</dbReference>
<organism evidence="3 4">
    <name type="scientific">Candidatus Shapirobacteria bacterium CG10_big_fil_rev_8_21_14_0_10_40_9</name>
    <dbReference type="NCBI Taxonomy" id="1974888"/>
    <lineage>
        <taxon>Bacteria</taxon>
        <taxon>Candidatus Shapironibacteriota</taxon>
    </lineage>
</organism>
<sequence>MKYPQVSIIIATFNSQKTLPKALESIKIQNYPQDKIEILIIDGGSKDETLKIANKCGCRILKNLKVDQVYAKHLGWLNSGGKYVLFLDSDEALGNKNSIRNKVLTALNDKRVKVVISSGYGSSNTGFQLNSYINEFGDPFSFFMYRISKDEKFFLKELVRKNDVIYENSKAVVFDFSGEVDPPFIELTSMGVLIDREYIKSNFTEVFESISVHTHLFYLLHSKKCLFAVMKHDPIIHRPAYSLSSYLKKINSRIKNNIYGTSMGYAGFTGREKYQQFWHGIKKFLFIPYNLLVFPVLADCLLLSIRKRKPVYLMHIVLSFYTLFAIVFYYLLKAFRVKVKLAGYGT</sequence>
<dbReference type="InterPro" id="IPR029044">
    <property type="entry name" value="Nucleotide-diphossugar_trans"/>
</dbReference>
<comment type="caution">
    <text evidence="3">The sequence shown here is derived from an EMBL/GenBank/DDBJ whole genome shotgun (WGS) entry which is preliminary data.</text>
</comment>
<protein>
    <recommendedName>
        <fullName evidence="2">Glycosyltransferase 2-like domain-containing protein</fullName>
    </recommendedName>
</protein>
<proteinExistence type="predicted"/>
<dbReference type="Gene3D" id="3.90.550.10">
    <property type="entry name" value="Spore Coat Polysaccharide Biosynthesis Protein SpsA, Chain A"/>
    <property type="match status" value="1"/>
</dbReference>
<reference evidence="4" key="1">
    <citation type="submission" date="2017-09" db="EMBL/GenBank/DDBJ databases">
        <title>Depth-based differentiation of microbial function through sediment-hosted aquifers and enrichment of novel symbionts in the deep terrestrial subsurface.</title>
        <authorList>
            <person name="Probst A.J."/>
            <person name="Ladd B."/>
            <person name="Jarett J.K."/>
            <person name="Geller-Mcgrath D.E."/>
            <person name="Sieber C.M.K."/>
            <person name="Emerson J.B."/>
            <person name="Anantharaman K."/>
            <person name="Thomas B.C."/>
            <person name="Malmstrom R."/>
            <person name="Stieglmeier M."/>
            <person name="Klingl A."/>
            <person name="Woyke T."/>
            <person name="Ryan C.M."/>
            <person name="Banfield J.F."/>
        </authorList>
    </citation>
    <scope>NUCLEOTIDE SEQUENCE [LARGE SCALE GENOMIC DNA]</scope>
</reference>
<evidence type="ECO:0000259" key="2">
    <source>
        <dbReference type="Pfam" id="PF00535"/>
    </source>
</evidence>
<dbReference type="SUPFAM" id="SSF53448">
    <property type="entry name" value="Nucleotide-diphospho-sugar transferases"/>
    <property type="match status" value="1"/>
</dbReference>
<keyword evidence="1" id="KW-0812">Transmembrane</keyword>
<evidence type="ECO:0000313" key="3">
    <source>
        <dbReference type="EMBL" id="PJE67494.1"/>
    </source>
</evidence>
<feature type="transmembrane region" description="Helical" evidence="1">
    <location>
        <begin position="284"/>
        <end position="305"/>
    </location>
</feature>
<gene>
    <name evidence="3" type="ORF">COU95_02130</name>
</gene>
<keyword evidence="1" id="KW-0472">Membrane</keyword>
<dbReference type="PANTHER" id="PTHR22916:SF3">
    <property type="entry name" value="UDP-GLCNAC:BETAGAL BETA-1,3-N-ACETYLGLUCOSAMINYLTRANSFERASE-LIKE PROTEIN 1"/>
    <property type="match status" value="1"/>
</dbReference>
<dbReference type="AlphaFoldDB" id="A0A2M8L3J5"/>
<dbReference type="Proteomes" id="UP000231474">
    <property type="component" value="Unassembled WGS sequence"/>
</dbReference>
<evidence type="ECO:0000256" key="1">
    <source>
        <dbReference type="SAM" id="Phobius"/>
    </source>
</evidence>
<accession>A0A2M8L3J5</accession>
<feature type="transmembrane region" description="Helical" evidence="1">
    <location>
        <begin position="311"/>
        <end position="332"/>
    </location>
</feature>
<feature type="domain" description="Glycosyltransferase 2-like" evidence="2">
    <location>
        <begin position="7"/>
        <end position="135"/>
    </location>
</feature>
<dbReference type="EMBL" id="PFEK01000042">
    <property type="protein sequence ID" value="PJE67494.1"/>
    <property type="molecule type" value="Genomic_DNA"/>
</dbReference>
<name>A0A2M8L3J5_9BACT</name>
<dbReference type="PANTHER" id="PTHR22916">
    <property type="entry name" value="GLYCOSYLTRANSFERASE"/>
    <property type="match status" value="1"/>
</dbReference>
<dbReference type="GO" id="GO:0016758">
    <property type="term" value="F:hexosyltransferase activity"/>
    <property type="evidence" value="ECO:0007669"/>
    <property type="project" value="UniProtKB-ARBA"/>
</dbReference>
<dbReference type="InterPro" id="IPR001173">
    <property type="entry name" value="Glyco_trans_2-like"/>
</dbReference>
<evidence type="ECO:0000313" key="4">
    <source>
        <dbReference type="Proteomes" id="UP000231474"/>
    </source>
</evidence>
<dbReference type="CDD" id="cd00761">
    <property type="entry name" value="Glyco_tranf_GTA_type"/>
    <property type="match status" value="1"/>
</dbReference>
<keyword evidence="1" id="KW-1133">Transmembrane helix</keyword>